<evidence type="ECO:0000256" key="1">
    <source>
        <dbReference type="ARBA" id="ARBA00004123"/>
    </source>
</evidence>
<accession>A0A9Q1FCK6</accession>
<evidence type="ECO:0000256" key="3">
    <source>
        <dbReference type="ARBA" id="ARBA00022737"/>
    </source>
</evidence>
<dbReference type="SMART" id="SM00355">
    <property type="entry name" value="ZnF_C2H2"/>
    <property type="match status" value="3"/>
</dbReference>
<feature type="domain" description="C2H2-type" evidence="11">
    <location>
        <begin position="314"/>
        <end position="341"/>
    </location>
</feature>
<evidence type="ECO:0000256" key="2">
    <source>
        <dbReference type="ARBA" id="ARBA00022723"/>
    </source>
</evidence>
<evidence type="ECO:0000256" key="9">
    <source>
        <dbReference type="PROSITE-ProRule" id="PRU00042"/>
    </source>
</evidence>
<keyword evidence="4 9" id="KW-0863">Zinc-finger</keyword>
<dbReference type="PANTHER" id="PTHR45993:SF6">
    <property type="entry name" value="C2H2-TYPE DOMAIN-CONTAINING PROTEIN"/>
    <property type="match status" value="1"/>
</dbReference>
<gene>
    <name evidence="12" type="ORF">SKAU_G00183440</name>
</gene>
<evidence type="ECO:0000256" key="4">
    <source>
        <dbReference type="ARBA" id="ARBA00022771"/>
    </source>
</evidence>
<dbReference type="GO" id="GO:0005634">
    <property type="term" value="C:nucleus"/>
    <property type="evidence" value="ECO:0007669"/>
    <property type="project" value="UniProtKB-SubCell"/>
</dbReference>
<sequence length="601" mass="68127">MDRSAFTGEEPRSGLNRCEDIEERTERKTGYLMSREQTEILTNMKEEEEDGERQSVKMEGEDGARDEGHWKEEEKERDDQREGHVTDQAAQSGKWVKNGVKSEHAQQEEEELSTLVTSCLLKQPRVLIRQLEIVNSSVLVSSPPRPLACERGNRSLIPKGQVMTRKRNTTGHVERPLKLLRYSSENGICAEASLISPVNSSWNQNTGSDHTGQTVEMSSQVFGCSQCPFVHTEEVNLHQHIEKVHPEERRRTLRSHQSPSSTHQHPTPPKTLPSPTQSHTGTPGSHTCSHCGKSFKSKSRLTKHKKIHKREHTYQCSQCENSFSSVYYLKIHQKTHKDQLKTLLRHHRSIEQLDMNATLPSIEECKLSSTSRPPSQTMMDSTKMTNTTSQSESITNCMNCLRPASSGEDWVESVMDSSDYTGVEPRSGLNRCEDIEERTERKTGYLMSREQTEILTNMKEEEEDGERQSVKMEGEDGVSDEGHWKEEEKERDDQREGHVTDQAAQSDKWVKNGVKSEHAQQEEEELSTLVTSCLLKQPRVLICQLEIVNSSVIVSSPPRPLACERGNGSLIPKGQVMTRKRKSSGHMERPLKLLGHSSENG</sequence>
<dbReference type="Pfam" id="PF00096">
    <property type="entry name" value="zf-C2H2"/>
    <property type="match status" value="2"/>
</dbReference>
<dbReference type="GO" id="GO:0000978">
    <property type="term" value="F:RNA polymerase II cis-regulatory region sequence-specific DNA binding"/>
    <property type="evidence" value="ECO:0007669"/>
    <property type="project" value="TreeGrafter"/>
</dbReference>
<evidence type="ECO:0000256" key="10">
    <source>
        <dbReference type="SAM" id="MobiDB-lite"/>
    </source>
</evidence>
<feature type="region of interest" description="Disordered" evidence="10">
    <location>
        <begin position="366"/>
        <end position="391"/>
    </location>
</feature>
<dbReference type="GO" id="GO:0003700">
    <property type="term" value="F:DNA-binding transcription factor activity"/>
    <property type="evidence" value="ECO:0007669"/>
    <property type="project" value="TreeGrafter"/>
</dbReference>
<proteinExistence type="predicted"/>
<dbReference type="InterPro" id="IPR051497">
    <property type="entry name" value="Dev/Hematopoietic_TF"/>
</dbReference>
<dbReference type="GO" id="GO:0008270">
    <property type="term" value="F:zinc ion binding"/>
    <property type="evidence" value="ECO:0007669"/>
    <property type="project" value="UniProtKB-KW"/>
</dbReference>
<evidence type="ECO:0000313" key="12">
    <source>
        <dbReference type="EMBL" id="KAJ8355550.1"/>
    </source>
</evidence>
<feature type="compositionally biased region" description="Polar residues" evidence="10">
    <location>
        <begin position="367"/>
        <end position="391"/>
    </location>
</feature>
<evidence type="ECO:0000259" key="11">
    <source>
        <dbReference type="PROSITE" id="PS50157"/>
    </source>
</evidence>
<dbReference type="PROSITE" id="PS50157">
    <property type="entry name" value="ZINC_FINGER_C2H2_2"/>
    <property type="match status" value="3"/>
</dbReference>
<dbReference type="PROSITE" id="PS00028">
    <property type="entry name" value="ZINC_FINGER_C2H2_1"/>
    <property type="match status" value="2"/>
</dbReference>
<evidence type="ECO:0000256" key="6">
    <source>
        <dbReference type="ARBA" id="ARBA00023015"/>
    </source>
</evidence>
<keyword evidence="3" id="KW-0677">Repeat</keyword>
<feature type="region of interest" description="Disordered" evidence="10">
    <location>
        <begin position="1"/>
        <end position="105"/>
    </location>
</feature>
<keyword evidence="6" id="KW-0805">Transcription regulation</keyword>
<keyword evidence="7" id="KW-0804">Transcription</keyword>
<protein>
    <recommendedName>
        <fullName evidence="11">C2H2-type domain-containing protein</fullName>
    </recommendedName>
</protein>
<dbReference type="InterPro" id="IPR013087">
    <property type="entry name" value="Znf_C2H2_type"/>
</dbReference>
<dbReference type="Gene3D" id="3.30.160.60">
    <property type="entry name" value="Classic Zinc Finger"/>
    <property type="match status" value="2"/>
</dbReference>
<keyword evidence="5" id="KW-0862">Zinc</keyword>
<feature type="region of interest" description="Disordered" evidence="10">
    <location>
        <begin position="243"/>
        <end position="294"/>
    </location>
</feature>
<feature type="compositionally biased region" description="Polar residues" evidence="10">
    <location>
        <begin position="273"/>
        <end position="288"/>
    </location>
</feature>
<dbReference type="InterPro" id="IPR036236">
    <property type="entry name" value="Znf_C2H2_sf"/>
</dbReference>
<dbReference type="Proteomes" id="UP001152622">
    <property type="component" value="Chromosome 6"/>
</dbReference>
<feature type="compositionally biased region" description="Basic and acidic residues" evidence="10">
    <location>
        <begin position="466"/>
        <end position="499"/>
    </location>
</feature>
<feature type="compositionally biased region" description="Low complexity" evidence="10">
    <location>
        <begin position="255"/>
        <end position="265"/>
    </location>
</feature>
<dbReference type="AlphaFoldDB" id="A0A9Q1FCK6"/>
<evidence type="ECO:0000313" key="13">
    <source>
        <dbReference type="Proteomes" id="UP001152622"/>
    </source>
</evidence>
<feature type="region of interest" description="Disordered" evidence="10">
    <location>
        <begin position="418"/>
        <end position="516"/>
    </location>
</feature>
<name>A0A9Q1FCK6_SYNKA</name>
<feature type="domain" description="C2H2-type" evidence="11">
    <location>
        <begin position="222"/>
        <end position="250"/>
    </location>
</feature>
<evidence type="ECO:0000256" key="8">
    <source>
        <dbReference type="ARBA" id="ARBA00023242"/>
    </source>
</evidence>
<evidence type="ECO:0000256" key="7">
    <source>
        <dbReference type="ARBA" id="ARBA00023163"/>
    </source>
</evidence>
<feature type="region of interest" description="Disordered" evidence="10">
    <location>
        <begin position="576"/>
        <end position="601"/>
    </location>
</feature>
<dbReference type="GO" id="GO:0006357">
    <property type="term" value="P:regulation of transcription by RNA polymerase II"/>
    <property type="evidence" value="ECO:0007669"/>
    <property type="project" value="TreeGrafter"/>
</dbReference>
<dbReference type="FunFam" id="3.30.160.60:FF:000100">
    <property type="entry name" value="Zinc finger 45-like"/>
    <property type="match status" value="1"/>
</dbReference>
<dbReference type="SUPFAM" id="SSF57667">
    <property type="entry name" value="beta-beta-alpha zinc fingers"/>
    <property type="match status" value="1"/>
</dbReference>
<organism evidence="12 13">
    <name type="scientific">Synaphobranchus kaupii</name>
    <name type="common">Kaup's arrowtooth eel</name>
    <dbReference type="NCBI Taxonomy" id="118154"/>
    <lineage>
        <taxon>Eukaryota</taxon>
        <taxon>Metazoa</taxon>
        <taxon>Chordata</taxon>
        <taxon>Craniata</taxon>
        <taxon>Vertebrata</taxon>
        <taxon>Euteleostomi</taxon>
        <taxon>Actinopterygii</taxon>
        <taxon>Neopterygii</taxon>
        <taxon>Teleostei</taxon>
        <taxon>Anguilliformes</taxon>
        <taxon>Synaphobranchidae</taxon>
        <taxon>Synaphobranchus</taxon>
    </lineage>
</organism>
<keyword evidence="2" id="KW-0479">Metal-binding</keyword>
<dbReference type="PANTHER" id="PTHR45993">
    <property type="entry name" value="B-CELL LYMPHOMA/LEUKEMIA 11"/>
    <property type="match status" value="1"/>
</dbReference>
<reference evidence="12" key="1">
    <citation type="journal article" date="2023" name="Science">
        <title>Genome structures resolve the early diversification of teleost fishes.</title>
        <authorList>
            <person name="Parey E."/>
            <person name="Louis A."/>
            <person name="Montfort J."/>
            <person name="Bouchez O."/>
            <person name="Roques C."/>
            <person name="Iampietro C."/>
            <person name="Lluch J."/>
            <person name="Castinel A."/>
            <person name="Donnadieu C."/>
            <person name="Desvignes T."/>
            <person name="Floi Bucao C."/>
            <person name="Jouanno E."/>
            <person name="Wen M."/>
            <person name="Mejri S."/>
            <person name="Dirks R."/>
            <person name="Jansen H."/>
            <person name="Henkel C."/>
            <person name="Chen W.J."/>
            <person name="Zahm M."/>
            <person name="Cabau C."/>
            <person name="Klopp C."/>
            <person name="Thompson A.W."/>
            <person name="Robinson-Rechavi M."/>
            <person name="Braasch I."/>
            <person name="Lecointre G."/>
            <person name="Bobe J."/>
            <person name="Postlethwait J.H."/>
            <person name="Berthelot C."/>
            <person name="Roest Crollius H."/>
            <person name="Guiguen Y."/>
        </authorList>
    </citation>
    <scope>NUCLEOTIDE SEQUENCE</scope>
    <source>
        <strain evidence="12">WJC10195</strain>
    </source>
</reference>
<feature type="compositionally biased region" description="Basic and acidic residues" evidence="10">
    <location>
        <begin position="52"/>
        <end position="85"/>
    </location>
</feature>
<keyword evidence="8" id="KW-0539">Nucleus</keyword>
<comment type="caution">
    <text evidence="12">The sequence shown here is derived from an EMBL/GenBank/DDBJ whole genome shotgun (WGS) entry which is preliminary data.</text>
</comment>
<dbReference type="EMBL" id="JAINUF010000006">
    <property type="protein sequence ID" value="KAJ8355550.1"/>
    <property type="molecule type" value="Genomic_DNA"/>
</dbReference>
<feature type="domain" description="C2H2-type" evidence="11">
    <location>
        <begin position="286"/>
        <end position="313"/>
    </location>
</feature>
<comment type="subcellular location">
    <subcellularLocation>
        <location evidence="1">Nucleus</location>
    </subcellularLocation>
</comment>
<evidence type="ECO:0000256" key="5">
    <source>
        <dbReference type="ARBA" id="ARBA00022833"/>
    </source>
</evidence>
<keyword evidence="13" id="KW-1185">Reference proteome</keyword>